<feature type="signal peptide" evidence="2">
    <location>
        <begin position="1"/>
        <end position="20"/>
    </location>
</feature>
<evidence type="ECO:0000313" key="4">
    <source>
        <dbReference type="Proteomes" id="UP000190423"/>
    </source>
</evidence>
<sequence length="208" mass="22223">MKRKFFVGVCAVFMAVYAAAQSVTFDLVCENLAKHPNMTGNFTQVKTIKAVNRSLKSNGTFIFSLEGIMWKTEKPFPSSLAVGMTTVIQTKADGTQTVIDASSNQIFTSISTTLSSMFSGNAEGLSENFNVSFSSSGNLWTAVLTPKDSVVAAVLTSLSVSGTATASFAELDSIVMTEASGDTITYSFTDQKYPKELTADEKACFTAK</sequence>
<reference evidence="3 4" key="1">
    <citation type="submission" date="2017-02" db="EMBL/GenBank/DDBJ databases">
        <authorList>
            <person name="Peterson S.W."/>
        </authorList>
    </citation>
    <scope>NUCLEOTIDE SEQUENCE [LARGE SCALE GENOMIC DNA]</scope>
    <source>
        <strain evidence="3 4">ATCC BAA-908</strain>
    </source>
</reference>
<dbReference type="RefSeq" id="WP_078933976.1">
    <property type="nucleotide sequence ID" value="NZ_FUWG01000017.1"/>
</dbReference>
<organism evidence="3 4">
    <name type="scientific">Treponema porcinum</name>
    <dbReference type="NCBI Taxonomy" id="261392"/>
    <lineage>
        <taxon>Bacteria</taxon>
        <taxon>Pseudomonadati</taxon>
        <taxon>Spirochaetota</taxon>
        <taxon>Spirochaetia</taxon>
        <taxon>Spirochaetales</taxon>
        <taxon>Treponemataceae</taxon>
        <taxon>Treponema</taxon>
    </lineage>
</organism>
<dbReference type="Pfam" id="PF03548">
    <property type="entry name" value="LolA"/>
    <property type="match status" value="1"/>
</dbReference>
<protein>
    <submittedName>
        <fullName evidence="3">Outer membrane lipoprotein-sorting protein</fullName>
    </submittedName>
</protein>
<keyword evidence="4" id="KW-1185">Reference proteome</keyword>
<evidence type="ECO:0000313" key="3">
    <source>
        <dbReference type="EMBL" id="SJZ70423.1"/>
    </source>
</evidence>
<gene>
    <name evidence="3" type="ORF">SAMN02745149_02093</name>
</gene>
<dbReference type="OrthoDB" id="360488at2"/>
<dbReference type="EMBL" id="FUWG01000017">
    <property type="protein sequence ID" value="SJZ70423.1"/>
    <property type="molecule type" value="Genomic_DNA"/>
</dbReference>
<name>A0A1T4MTX3_TREPO</name>
<evidence type="ECO:0000256" key="2">
    <source>
        <dbReference type="SAM" id="SignalP"/>
    </source>
</evidence>
<keyword evidence="1 2" id="KW-0732">Signal</keyword>
<proteinExistence type="predicted"/>
<dbReference type="AlphaFoldDB" id="A0A1T4MTX3"/>
<feature type="chain" id="PRO_5012910840" evidence="2">
    <location>
        <begin position="21"/>
        <end position="208"/>
    </location>
</feature>
<evidence type="ECO:0000256" key="1">
    <source>
        <dbReference type="ARBA" id="ARBA00022729"/>
    </source>
</evidence>
<dbReference type="PANTHER" id="PTHR35869:SF1">
    <property type="entry name" value="OUTER-MEMBRANE LIPOPROTEIN CARRIER PROTEIN"/>
    <property type="match status" value="1"/>
</dbReference>
<dbReference type="InterPro" id="IPR029046">
    <property type="entry name" value="LolA/LolB/LppX"/>
</dbReference>
<accession>A0A1T4MTX3</accession>
<dbReference type="Gene3D" id="2.50.20.10">
    <property type="entry name" value="Lipoprotein localisation LolA/LolB/LppX"/>
    <property type="match status" value="1"/>
</dbReference>
<dbReference type="STRING" id="261392.SAMN02745149_02093"/>
<dbReference type="Proteomes" id="UP000190423">
    <property type="component" value="Unassembled WGS sequence"/>
</dbReference>
<dbReference type="SUPFAM" id="SSF89392">
    <property type="entry name" value="Prokaryotic lipoproteins and lipoprotein localization factors"/>
    <property type="match status" value="1"/>
</dbReference>
<keyword evidence="3" id="KW-0449">Lipoprotein</keyword>
<dbReference type="GeneID" id="78317364"/>
<dbReference type="PANTHER" id="PTHR35869">
    <property type="entry name" value="OUTER-MEMBRANE LIPOPROTEIN CARRIER PROTEIN"/>
    <property type="match status" value="1"/>
</dbReference>
<dbReference type="InterPro" id="IPR004564">
    <property type="entry name" value="OM_lipoprot_carrier_LolA-like"/>
</dbReference>
<dbReference type="CDD" id="cd16325">
    <property type="entry name" value="LolA"/>
    <property type="match status" value="1"/>
</dbReference>